<feature type="domain" description="C3H1-type" evidence="7">
    <location>
        <begin position="320"/>
        <end position="341"/>
    </location>
</feature>
<keyword evidence="4 5" id="KW-0862">Zinc</keyword>
<dbReference type="GO" id="GO:0045892">
    <property type="term" value="P:negative regulation of DNA-templated transcription"/>
    <property type="evidence" value="ECO:0007669"/>
    <property type="project" value="InterPro"/>
</dbReference>
<dbReference type="Proteomes" id="UP001201812">
    <property type="component" value="Unassembled WGS sequence"/>
</dbReference>
<keyword evidence="2" id="KW-0677">Repeat</keyword>
<feature type="region of interest" description="Disordered" evidence="6">
    <location>
        <begin position="521"/>
        <end position="540"/>
    </location>
</feature>
<evidence type="ECO:0000256" key="4">
    <source>
        <dbReference type="ARBA" id="ARBA00022833"/>
    </source>
</evidence>
<feature type="domain" description="C3H1-type" evidence="7">
    <location>
        <begin position="293"/>
        <end position="319"/>
    </location>
</feature>
<dbReference type="SMART" id="SM00356">
    <property type="entry name" value="ZnF_C3H1"/>
    <property type="match status" value="3"/>
</dbReference>
<evidence type="ECO:0000313" key="9">
    <source>
        <dbReference type="Proteomes" id="UP001201812"/>
    </source>
</evidence>
<feature type="compositionally biased region" description="Gly residues" evidence="6">
    <location>
        <begin position="798"/>
        <end position="820"/>
    </location>
</feature>
<accession>A0AAD4RCR1</accession>
<dbReference type="GO" id="GO:0005634">
    <property type="term" value="C:nucleus"/>
    <property type="evidence" value="ECO:0007669"/>
    <property type="project" value="TreeGrafter"/>
</dbReference>
<protein>
    <submittedName>
        <fullName evidence="8">Zinc finger CCCH domain-containing protein 6</fullName>
    </submittedName>
</protein>
<feature type="domain" description="C3H1-type" evidence="7">
    <location>
        <begin position="262"/>
        <end position="289"/>
    </location>
</feature>
<dbReference type="Gene3D" id="4.10.1000.10">
    <property type="entry name" value="Zinc finger, CCCH-type"/>
    <property type="match status" value="1"/>
</dbReference>
<evidence type="ECO:0000259" key="7">
    <source>
        <dbReference type="PROSITE" id="PS50103"/>
    </source>
</evidence>
<feature type="region of interest" description="Disordered" evidence="6">
    <location>
        <begin position="369"/>
        <end position="403"/>
    </location>
</feature>
<dbReference type="PANTHER" id="PTHR13119">
    <property type="entry name" value="ZINC FINGER CCCH DOMAIN-CONTAINING PROTEI"/>
    <property type="match status" value="1"/>
</dbReference>
<feature type="region of interest" description="Disordered" evidence="6">
    <location>
        <begin position="609"/>
        <end position="664"/>
    </location>
</feature>
<keyword evidence="9" id="KW-1185">Reference proteome</keyword>
<dbReference type="AlphaFoldDB" id="A0AAD4RCR1"/>
<feature type="compositionally biased region" description="Polar residues" evidence="6">
    <location>
        <begin position="609"/>
        <end position="624"/>
    </location>
</feature>
<feature type="compositionally biased region" description="Polar residues" evidence="6">
    <location>
        <begin position="644"/>
        <end position="664"/>
    </location>
</feature>
<dbReference type="SUPFAM" id="SSF90229">
    <property type="entry name" value="CCCH zinc finger"/>
    <property type="match status" value="2"/>
</dbReference>
<dbReference type="PANTHER" id="PTHR13119:SF12">
    <property type="entry name" value="PROTEIN SUPPRESSOR OF SABLE"/>
    <property type="match status" value="1"/>
</dbReference>
<feature type="zinc finger region" description="C3H1-type" evidence="5">
    <location>
        <begin position="262"/>
        <end position="289"/>
    </location>
</feature>
<evidence type="ECO:0000313" key="8">
    <source>
        <dbReference type="EMBL" id="KAI1726423.1"/>
    </source>
</evidence>
<feature type="compositionally biased region" description="Basic and acidic residues" evidence="6">
    <location>
        <begin position="823"/>
        <end position="840"/>
    </location>
</feature>
<feature type="compositionally biased region" description="Basic and acidic residues" evidence="6">
    <location>
        <begin position="225"/>
        <end position="235"/>
    </location>
</feature>
<feature type="region of interest" description="Disordered" evidence="6">
    <location>
        <begin position="772"/>
        <end position="944"/>
    </location>
</feature>
<evidence type="ECO:0000256" key="6">
    <source>
        <dbReference type="SAM" id="MobiDB-lite"/>
    </source>
</evidence>
<feature type="compositionally biased region" description="Polar residues" evidence="6">
    <location>
        <begin position="772"/>
        <end position="791"/>
    </location>
</feature>
<keyword evidence="3 5" id="KW-0863">Zinc-finger</keyword>
<feature type="compositionally biased region" description="Low complexity" evidence="6">
    <location>
        <begin position="905"/>
        <end position="923"/>
    </location>
</feature>
<dbReference type="Pfam" id="PF00642">
    <property type="entry name" value="zf-CCCH"/>
    <property type="match status" value="1"/>
</dbReference>
<evidence type="ECO:0000256" key="3">
    <source>
        <dbReference type="ARBA" id="ARBA00022771"/>
    </source>
</evidence>
<dbReference type="InterPro" id="IPR036855">
    <property type="entry name" value="Znf_CCCH_sf"/>
</dbReference>
<dbReference type="PROSITE" id="PS50103">
    <property type="entry name" value="ZF_C3H1"/>
    <property type="match status" value="3"/>
</dbReference>
<feature type="zinc finger region" description="C3H1-type" evidence="5">
    <location>
        <begin position="320"/>
        <end position="341"/>
    </location>
</feature>
<dbReference type="GO" id="GO:0003723">
    <property type="term" value="F:RNA binding"/>
    <property type="evidence" value="ECO:0007669"/>
    <property type="project" value="InterPro"/>
</dbReference>
<sequence>MTDVMSSPSLEESHKSTPPTVSNENEDPQNAEEGELPEEGEIMEDEEINLKEEESASSAAATLSVPSASAKSKESNSPAKSASKKTPAASTHSSRSAPSSAKPYSSKYKDYDAKATKQAAVGEDAMLSSWVSGVQKKGRAAGSPRASDIPDPNEEYYGVAASGERRALISKPHEKDSNAMEDDKDYRAEDNSMETDAILDSQDNDYRRITDSPNRPSEKRRRPSRSPEDYRESNYSKRHREGSPISEFPPSGPRYRRPRPRWAEHTICKFFREGYCRDGDECAYSHNAADSHRRPDLCKYYQHGYCKKGLSCMHLHGEYPCKAFHKGECSKEQCQYSHQPLNEFTKPLFEQMMRDEELASRISLPSHPLRRKVLLPRPAPDHSSQDSQSSSDQSGYLPPPGVVMPVLSSGAPVTRAEEQAMAAMGTYGFFNPITPASATTVHQAPQVTSGTYGSPSNVPAISAPLTTPATAPVMAPPAQKPIETIVKTEPKPEPTESSGILGGFNISQMLETITQQVKVQSPEIEDSPASPPPSYCEPTQDTKLIPVVRAWKLIPMDIDPPADIAFDIIKYTQLEAFNKDPRINKIVEKQFNESTNEIGTILGTKVLQQQGMSPQKASPSNINSVIPKPADPRTKDPRKKAAQGSASAEPQSFINPGYSNSTPQPDEHFHNMIQQQIQMVNQLAHSSHIPHHAPAPSAAMDDVDHRSAYGEPTAPVSMQHPQQANGMSPAMFPAGAMPPTGYPGQNTGYGVDPSVMPENYQNYGAPAQGMSNVGFNQPGNSQNFATGQFPNNEEPGFGNRGGGPLHHHGPGGYRGRGGYRGGRHSDGNYGGERRPRDYQGHRGNYHAGSNRDYEQQSSHSRWDHGSDLQGTSIGGNRRLEGRQNGQGSPPMGAPGTSPIFDTDKTSNATVPTSTAPTTETPLTLREKRKNNEYESPLARISSRY</sequence>
<feature type="compositionally biased region" description="Basic and acidic residues" evidence="6">
    <location>
        <begin position="163"/>
        <end position="178"/>
    </location>
</feature>
<comment type="caution">
    <text evidence="8">The sequence shown here is derived from an EMBL/GenBank/DDBJ whole genome shotgun (WGS) entry which is preliminary data.</text>
</comment>
<evidence type="ECO:0000256" key="2">
    <source>
        <dbReference type="ARBA" id="ARBA00022737"/>
    </source>
</evidence>
<organism evidence="8 9">
    <name type="scientific">Ditylenchus destructor</name>
    <dbReference type="NCBI Taxonomy" id="166010"/>
    <lineage>
        <taxon>Eukaryota</taxon>
        <taxon>Metazoa</taxon>
        <taxon>Ecdysozoa</taxon>
        <taxon>Nematoda</taxon>
        <taxon>Chromadorea</taxon>
        <taxon>Rhabditida</taxon>
        <taxon>Tylenchina</taxon>
        <taxon>Tylenchomorpha</taxon>
        <taxon>Sphaerularioidea</taxon>
        <taxon>Anguinidae</taxon>
        <taxon>Anguininae</taxon>
        <taxon>Ditylenchus</taxon>
    </lineage>
</organism>
<dbReference type="Pfam" id="PF14608">
    <property type="entry name" value="zf-CCCH_2"/>
    <property type="match status" value="2"/>
</dbReference>
<gene>
    <name evidence="8" type="ORF">DdX_03143</name>
</gene>
<feature type="compositionally biased region" description="Polar residues" evidence="6">
    <location>
        <begin position="1"/>
        <end position="23"/>
    </location>
</feature>
<feature type="compositionally biased region" description="Basic and acidic residues" evidence="6">
    <location>
        <begin position="849"/>
        <end position="866"/>
    </location>
</feature>
<dbReference type="InterPro" id="IPR045124">
    <property type="entry name" value="Su(sable)-like"/>
</dbReference>
<feature type="compositionally biased region" description="Low complexity" evidence="6">
    <location>
        <begin position="56"/>
        <end position="106"/>
    </location>
</feature>
<feature type="zinc finger region" description="C3H1-type" evidence="5">
    <location>
        <begin position="293"/>
        <end position="319"/>
    </location>
</feature>
<evidence type="ECO:0000256" key="5">
    <source>
        <dbReference type="PROSITE-ProRule" id="PRU00723"/>
    </source>
</evidence>
<evidence type="ECO:0000256" key="1">
    <source>
        <dbReference type="ARBA" id="ARBA00022723"/>
    </source>
</evidence>
<dbReference type="InterPro" id="IPR000571">
    <property type="entry name" value="Znf_CCCH"/>
</dbReference>
<feature type="region of interest" description="Disordered" evidence="6">
    <location>
        <begin position="1"/>
        <end position="257"/>
    </location>
</feature>
<feature type="compositionally biased region" description="Low complexity" evidence="6">
    <location>
        <begin position="385"/>
        <end position="394"/>
    </location>
</feature>
<feature type="compositionally biased region" description="Acidic residues" evidence="6">
    <location>
        <begin position="24"/>
        <end position="47"/>
    </location>
</feature>
<proteinExistence type="predicted"/>
<reference evidence="8" key="1">
    <citation type="submission" date="2022-01" db="EMBL/GenBank/DDBJ databases">
        <title>Genome Sequence Resource for Two Populations of Ditylenchus destructor, the Migratory Endoparasitic Phytonematode.</title>
        <authorList>
            <person name="Zhang H."/>
            <person name="Lin R."/>
            <person name="Xie B."/>
        </authorList>
    </citation>
    <scope>NUCLEOTIDE SEQUENCE</scope>
    <source>
        <strain evidence="8">BazhouSP</strain>
    </source>
</reference>
<name>A0AAD4RCR1_9BILA</name>
<keyword evidence="1 5" id="KW-0479">Metal-binding</keyword>
<dbReference type="EMBL" id="JAKKPZ010000002">
    <property type="protein sequence ID" value="KAI1726423.1"/>
    <property type="molecule type" value="Genomic_DNA"/>
</dbReference>
<dbReference type="GO" id="GO:0008270">
    <property type="term" value="F:zinc ion binding"/>
    <property type="evidence" value="ECO:0007669"/>
    <property type="project" value="UniProtKB-KW"/>
</dbReference>